<sequence>MSPFWDSFCLKAPQTAPAGATWFRLANRGEVNGPFTSSIEANGPFTSPRRAMSSAAPAARRPPRAHAPTPARDMPTTPRDVPRDVTRRSRLPAGSRREARPPSECATTGDRRGSSASRRGRSASRPGANDARYQRCPVLTSRFGSTVRTLAASSRAVAEPQAPCPGTPARSSSAHRLRRQALPWAPAPCTSARALTRCRSLSGSTCSSLASARTEVSSIPDTVPLAAVRNPIATATASSSSSSSGGSAAPSPSR</sequence>
<feature type="region of interest" description="Disordered" evidence="1">
    <location>
        <begin position="234"/>
        <end position="254"/>
    </location>
</feature>
<organism evidence="2 3">
    <name type="scientific">Saccharopolyspora spinosa</name>
    <dbReference type="NCBI Taxonomy" id="60894"/>
    <lineage>
        <taxon>Bacteria</taxon>
        <taxon>Bacillati</taxon>
        <taxon>Actinomycetota</taxon>
        <taxon>Actinomycetes</taxon>
        <taxon>Pseudonocardiales</taxon>
        <taxon>Pseudonocardiaceae</taxon>
        <taxon>Saccharopolyspora</taxon>
    </lineage>
</organism>
<keyword evidence="3" id="KW-1185">Reference proteome</keyword>
<dbReference type="Proteomes" id="UP000233786">
    <property type="component" value="Unassembled WGS sequence"/>
</dbReference>
<dbReference type="AlphaFoldDB" id="A0A2N3Y844"/>
<evidence type="ECO:0000313" key="2">
    <source>
        <dbReference type="EMBL" id="PKW19043.1"/>
    </source>
</evidence>
<evidence type="ECO:0000313" key="3">
    <source>
        <dbReference type="Proteomes" id="UP000233786"/>
    </source>
</evidence>
<gene>
    <name evidence="2" type="ORF">A8926_7188</name>
</gene>
<comment type="caution">
    <text evidence="2">The sequence shown here is derived from an EMBL/GenBank/DDBJ whole genome shotgun (WGS) entry which is preliminary data.</text>
</comment>
<feature type="compositionally biased region" description="Low complexity" evidence="1">
    <location>
        <begin position="47"/>
        <end position="59"/>
    </location>
</feature>
<dbReference type="STRING" id="994479.GCA_000194155_05265"/>
<accession>A0A2N3Y844</accession>
<protein>
    <submittedName>
        <fullName evidence="2">Uncharacterized protein</fullName>
    </submittedName>
</protein>
<name>A0A2N3Y844_SACSN</name>
<feature type="region of interest" description="Disordered" evidence="1">
    <location>
        <begin position="33"/>
        <end position="135"/>
    </location>
</feature>
<feature type="region of interest" description="Disordered" evidence="1">
    <location>
        <begin position="154"/>
        <end position="177"/>
    </location>
</feature>
<dbReference type="EMBL" id="PJNB01000001">
    <property type="protein sequence ID" value="PKW19043.1"/>
    <property type="molecule type" value="Genomic_DNA"/>
</dbReference>
<proteinExistence type="predicted"/>
<reference evidence="2" key="1">
    <citation type="submission" date="2017-12" db="EMBL/GenBank/DDBJ databases">
        <title>Sequencing the genomes of 1000 Actinobacteria strains.</title>
        <authorList>
            <person name="Klenk H.-P."/>
        </authorList>
    </citation>
    <scope>NUCLEOTIDE SEQUENCE [LARGE SCALE GENOMIC DNA]</scope>
    <source>
        <strain evidence="2">DSM 44228</strain>
    </source>
</reference>
<evidence type="ECO:0000256" key="1">
    <source>
        <dbReference type="SAM" id="MobiDB-lite"/>
    </source>
</evidence>